<evidence type="ECO:0000256" key="2">
    <source>
        <dbReference type="ARBA" id="ARBA00022801"/>
    </source>
</evidence>
<organism evidence="4 5">
    <name type="scientific">Arsenicicoccus piscis</name>
    <dbReference type="NCBI Taxonomy" id="673954"/>
    <lineage>
        <taxon>Bacteria</taxon>
        <taxon>Bacillati</taxon>
        <taxon>Actinomycetota</taxon>
        <taxon>Actinomycetes</taxon>
        <taxon>Micrococcales</taxon>
        <taxon>Intrasporangiaceae</taxon>
        <taxon>Arsenicicoccus</taxon>
    </lineage>
</organism>
<evidence type="ECO:0000259" key="3">
    <source>
        <dbReference type="Pfam" id="PF01979"/>
    </source>
</evidence>
<sequence length="306" mass="31723">MAAARAVALHRSHGTTSLMASLVTDTIDRLAEQVAALAPLVEAGELVGVHLEGPWLSDLHCGAHDPMLLRDPDIADIDRVLDAGEGTVAMVTLAVERPGGLEAVAHLAARGVIAAPGHSDAGYEIAKEAVAAGASVATHLFNAERPMHHRVPGLIPALLESPSVAIELIADGVHVHPVMLRHAITCAPTRYVLVTDAMAAAGAPDGDYRLGPLRVRVQDSVARLDPGGAIAGSTLTLDRAVRFLVEQVGVPVPEAVRAATLVPAETIGRADLGRLAPGARADLVALGEDLQVRAVMRGGRWVVPPC</sequence>
<feature type="domain" description="Amidohydrolase-related" evidence="3">
    <location>
        <begin position="4"/>
        <end position="302"/>
    </location>
</feature>
<dbReference type="RefSeq" id="WP_284283552.1">
    <property type="nucleotide sequence ID" value="NZ_BSUJ01000001.1"/>
</dbReference>
<dbReference type="InterPro" id="IPR011059">
    <property type="entry name" value="Metal-dep_hydrolase_composite"/>
</dbReference>
<dbReference type="InterPro" id="IPR006680">
    <property type="entry name" value="Amidohydro-rel"/>
</dbReference>
<dbReference type="PANTHER" id="PTHR11113">
    <property type="entry name" value="N-ACETYLGLUCOSAMINE-6-PHOSPHATE DEACETYLASE"/>
    <property type="match status" value="1"/>
</dbReference>
<dbReference type="Proteomes" id="UP001157109">
    <property type="component" value="Unassembled WGS sequence"/>
</dbReference>
<dbReference type="Gene3D" id="3.20.20.140">
    <property type="entry name" value="Metal-dependent hydrolases"/>
    <property type="match status" value="1"/>
</dbReference>
<dbReference type="InterPro" id="IPR032466">
    <property type="entry name" value="Metal_Hydrolase"/>
</dbReference>
<keyword evidence="2" id="KW-0378">Hydrolase</keyword>
<dbReference type="SUPFAM" id="SSF51338">
    <property type="entry name" value="Composite domain of metallo-dependent hydrolases"/>
    <property type="match status" value="1"/>
</dbReference>
<evidence type="ECO:0000256" key="1">
    <source>
        <dbReference type="ARBA" id="ARBA00010716"/>
    </source>
</evidence>
<accession>A0ABQ6HLF3</accession>
<dbReference type="PANTHER" id="PTHR11113:SF14">
    <property type="entry name" value="N-ACETYLGLUCOSAMINE-6-PHOSPHATE DEACETYLASE"/>
    <property type="match status" value="1"/>
</dbReference>
<dbReference type="Pfam" id="PF01979">
    <property type="entry name" value="Amidohydro_1"/>
    <property type="match status" value="1"/>
</dbReference>
<evidence type="ECO:0000313" key="5">
    <source>
        <dbReference type="Proteomes" id="UP001157109"/>
    </source>
</evidence>
<dbReference type="EMBL" id="BSUJ01000001">
    <property type="protein sequence ID" value="GMA18503.1"/>
    <property type="molecule type" value="Genomic_DNA"/>
</dbReference>
<name>A0ABQ6HLF3_9MICO</name>
<evidence type="ECO:0000313" key="4">
    <source>
        <dbReference type="EMBL" id="GMA18503.1"/>
    </source>
</evidence>
<comment type="similarity">
    <text evidence="1">Belongs to the metallo-dependent hydrolases superfamily. NagA family.</text>
</comment>
<comment type="caution">
    <text evidence="4">The sequence shown here is derived from an EMBL/GenBank/DDBJ whole genome shotgun (WGS) entry which is preliminary data.</text>
</comment>
<dbReference type="SUPFAM" id="SSF51556">
    <property type="entry name" value="Metallo-dependent hydrolases"/>
    <property type="match status" value="1"/>
</dbReference>
<keyword evidence="5" id="KW-1185">Reference proteome</keyword>
<dbReference type="Gene3D" id="2.30.40.10">
    <property type="entry name" value="Urease, subunit C, domain 1"/>
    <property type="match status" value="1"/>
</dbReference>
<reference evidence="5" key="1">
    <citation type="journal article" date="2019" name="Int. J. Syst. Evol. Microbiol.">
        <title>The Global Catalogue of Microorganisms (GCM) 10K type strain sequencing project: providing services to taxonomists for standard genome sequencing and annotation.</title>
        <authorList>
            <consortium name="The Broad Institute Genomics Platform"/>
            <consortium name="The Broad Institute Genome Sequencing Center for Infectious Disease"/>
            <person name="Wu L."/>
            <person name="Ma J."/>
        </authorList>
    </citation>
    <scope>NUCLEOTIDE SEQUENCE [LARGE SCALE GENOMIC DNA]</scope>
    <source>
        <strain evidence="5">NBRC 105830</strain>
    </source>
</reference>
<protein>
    <submittedName>
        <fullName evidence="4">N-acetylglucosamine-6-phosphate deacetylase</fullName>
    </submittedName>
</protein>
<gene>
    <name evidence="4" type="primary">nagA</name>
    <name evidence="4" type="ORF">GCM10025862_05240</name>
</gene>
<proteinExistence type="inferred from homology"/>